<dbReference type="Pfam" id="PF04366">
    <property type="entry name" value="Ysc84"/>
    <property type="match status" value="1"/>
</dbReference>
<dbReference type="InterPro" id="IPR007461">
    <property type="entry name" value="Ysc84_actin-binding"/>
</dbReference>
<dbReference type="PROSITE" id="PS00726">
    <property type="entry name" value="AP_NUCLEASE_F1_1"/>
    <property type="match status" value="1"/>
</dbReference>
<feature type="compositionally biased region" description="Polar residues" evidence="5">
    <location>
        <begin position="1"/>
        <end position="16"/>
    </location>
</feature>
<dbReference type="PANTHER" id="PTHR15629">
    <property type="entry name" value="SH3YL1 PROTEIN"/>
    <property type="match status" value="1"/>
</dbReference>
<dbReference type="GO" id="GO:0008270">
    <property type="term" value="F:zinc ion binding"/>
    <property type="evidence" value="ECO:0007669"/>
    <property type="project" value="UniProtKB-KW"/>
</dbReference>
<dbReference type="GO" id="GO:0006281">
    <property type="term" value="P:DNA repair"/>
    <property type="evidence" value="ECO:0007669"/>
    <property type="project" value="InterPro"/>
</dbReference>
<feature type="domain" description="FYVE-type" evidence="6">
    <location>
        <begin position="166"/>
        <end position="228"/>
    </location>
</feature>
<sequence length="2239" mass="250562">MANFDSNTRVSYSSLSKIEKDNNAKSHYEDEDDDGDYTHSPWDSNSPHDFVDGDGYDSSDNSSLQPHNSNNNNNMPPEINLKNVLNGMFAILTGRGTKVPSFTSNQHLLPTSNVSFLASAKNGDTFLNSSVYIPSAPPLLEPSGSGVNYSAYKEVLEAEPPDWLPDSSTTICMQCTAPFTALTRGRHHCRFCGGVFCRACTKGKSLLPVKFRERNPQRVCDACYDRLDPLQGVLINTISNAMQVAKHDVIDWTCTRGWLNLPLGLSMEHEIYKASNTLRSYCQVARLNPDKSIPLAILKGAKGLAILTVAKAGVLVSYKLGTGLVISRRSDGSWSAPSAIFSIGLGWGAQIGGELMDFIIVLHDLKAVKTFCSRMHFSLGAGCSAAAGPVGRVLEADLRAGDRGSGMCYTYSCSKGAFVGVSLEGNIVATRMETNLRFYGDPYLTTSDILLGMVDRPKAAEPFISMSTGADHFSESDTCLDSDTDSSSQIYNSLWLRDVLLEVAKLSNDQNLFRSFREGNKIFVLQKQRNGKGRFVTITALGNSKSKGYVIIPEGRDACGWHGLSQKIDNIMAVQHRGKSEVNQRRPQARQTTAQGNQVPNMVKESRTFKEAVTQGDMANMANIAIGIAENQGVLSQRYNDSAKQNLEISLRIILNCGPSGVWAVRWAGVEPCETMGPSHSQAQESIHPENRAPNGPDLTNGKPKAQPVTVKAKTQPNDLKPKMVWQPRVNGSQISKRGVEAGTASTAVNPSQDRVSIQSCDSDSQISSTPSFIPAPPTTSIAEDIQKIGEVDRLWGSSRDWFIDLRDGRRLRIPVDLRSPVAELIQPEDVITQKLVNWVKSQREASGSEIDDAMGDLEEGGLDFENGFDRMSDLSGSEVVGSVEGNGSEMSMGLGEEKEISGLILTETLDGDWNELVMPEGVVDRVGDEGQRDLVPLNVEPLAVAFPDGVESHGVQATEIIGSQTSDWVQRRQKAIGKVLGANYEGYEQAVTVLLMDIEARHLQRKASMAGLQKPMSSGRKGSRELKRLASSINYEARATREDKGKGKIQGGDEIADIICLQETKLELITDPIVRSLWRCRYVDWLFLGSSGASGGILLMWDSRVVEKIEGAVGYFSVSCKFRNVETHQVWMFTGVYGPNINSDRRLMWDELAGIRSWWDVPWCLGGDFNVVRFPAERMGSANFSTSMHDFSDFISSNGLIDIPLTGGDFTWSNNREVSSMSRIDRFLYSADWAEGFINITQRRLDRLNSDHFPVVLECGNLQRRRRPFRFENMWLKAEGFVDRVRSWWESYQVEGTPSFVFANKLKALKVDLKKWNETEFGNVNVQKKTLLAGLREIDTVADSRPLSAEEKSKREQLAIDLEKVILMAEICWRQKSRAIWLKEGDKNSSFFHCIASSHRNTNTIGKLLINGSPSMNQDEIRDHIAQFYEHLYRDEGYRRPYLEGIQFAAITDEDALWLERPFEESEIESVVQGCNGDKAPGPDGFSLAFFQSCWSVVRSDVLGVCQEFHGNCQFERSLNATFVSLIPKKHGADELKDFRPISLVGGMYKIIAKLLANRLAVVLGKIISPSQSAFVKGKQILDSVLIANECLDSRLKAANPGVLCKLDLEKAYDHVNWDFLIYLLRRCGFSEKWRHWIYFCISSVRFSILVNGSPCGFFPSSRGIRQGDPLSPMLFVIVMEAFSRLIDKANGAGMLSGFSVGSIDSDPLEVSHLLFADDTLIFCDADPDHLFHLRSVLIWFEATSGLRVNLGKSELVQVGEVPDIEELADVLGCKTSKLPMKYLGLPLGAKFKAKDIWNPIVEKMERRLAGWKRIYLSKGGRLTLLKSTLSNLPTYFLSLFPIPADVAHRIEKIHRNFLWGTTEEVAKFHLVKWDMVCSPYSHGGLAIKNLRRFNEALLGKWLWRFGVERDAFWRKVIMVKYGSLDGGWMSKAPNGPHGVGLWKFIHSRWAKFSKLVTFEVGDGSLIRFWDDVWCGEEPLKLAYPELYRIACVKDGQVADYVHCRGHDVHWEVTFTRSAQDWELESISSFLELLYSVKIQSSEKDKMCWKPARSKGFQVKSFYTHLSSPGPGLFPWKGIWKAKVPPRVAFFAWTAALGKILTADNLRRRGIPVVSWCCMCKADGETVDHLLFHCPYAKELWDMVFGLFGIQWVMPKRVIDLFSCWLESVGRTSVIWKAIPHCIMWCLWRERNARTFEDCEISVVELKLHFYRSLLDWMSATGLFRLSNMLDLIDYCSF</sequence>
<gene>
    <name evidence="8" type="ORF">FSB_LOCUS34529</name>
</gene>
<feature type="domain" description="Reverse transcriptase" evidence="7">
    <location>
        <begin position="1509"/>
        <end position="1789"/>
    </location>
</feature>
<dbReference type="GO" id="GO:0004519">
    <property type="term" value="F:endonuclease activity"/>
    <property type="evidence" value="ECO:0007669"/>
    <property type="project" value="InterPro"/>
</dbReference>
<evidence type="ECO:0000259" key="6">
    <source>
        <dbReference type="PROSITE" id="PS50178"/>
    </source>
</evidence>
<dbReference type="InterPro" id="IPR036691">
    <property type="entry name" value="Endo/exonu/phosph_ase_sf"/>
</dbReference>
<dbReference type="InterPro" id="IPR026960">
    <property type="entry name" value="RVT-Znf"/>
</dbReference>
<name>A0A2N9GW98_FAGSY</name>
<feature type="compositionally biased region" description="Basic and acidic residues" evidence="5">
    <location>
        <begin position="17"/>
        <end position="28"/>
    </location>
</feature>
<keyword evidence="1" id="KW-0479">Metal-binding</keyword>
<feature type="region of interest" description="Disordered" evidence="5">
    <location>
        <begin position="676"/>
        <end position="714"/>
    </location>
</feature>
<dbReference type="PANTHER" id="PTHR15629:SF2">
    <property type="entry name" value="SH3 DOMAIN-CONTAINING YSC84-LIKE PROTEIN 1"/>
    <property type="match status" value="1"/>
</dbReference>
<dbReference type="InterPro" id="IPR043502">
    <property type="entry name" value="DNA/RNA_pol_sf"/>
</dbReference>
<reference evidence="8" key="1">
    <citation type="submission" date="2018-02" db="EMBL/GenBank/DDBJ databases">
        <authorList>
            <person name="Cohen D.B."/>
            <person name="Kent A.D."/>
        </authorList>
    </citation>
    <scope>NUCLEOTIDE SEQUENCE</scope>
</reference>
<dbReference type="CDD" id="cd11526">
    <property type="entry name" value="SYLF_FYVE"/>
    <property type="match status" value="1"/>
</dbReference>
<evidence type="ECO:0000256" key="2">
    <source>
        <dbReference type="ARBA" id="ARBA00022771"/>
    </source>
</evidence>
<dbReference type="InterPro" id="IPR011011">
    <property type="entry name" value="Znf_FYVE_PHD"/>
</dbReference>
<dbReference type="GO" id="GO:0003677">
    <property type="term" value="F:DNA binding"/>
    <property type="evidence" value="ECO:0007669"/>
    <property type="project" value="InterPro"/>
</dbReference>
<evidence type="ECO:0000256" key="1">
    <source>
        <dbReference type="ARBA" id="ARBA00022723"/>
    </source>
</evidence>
<dbReference type="Pfam" id="PF00078">
    <property type="entry name" value="RVT_1"/>
    <property type="match status" value="1"/>
</dbReference>
<evidence type="ECO:0000256" key="5">
    <source>
        <dbReference type="SAM" id="MobiDB-lite"/>
    </source>
</evidence>
<dbReference type="SUPFAM" id="SSF56672">
    <property type="entry name" value="DNA/RNA polymerases"/>
    <property type="match status" value="1"/>
</dbReference>
<evidence type="ECO:0000256" key="4">
    <source>
        <dbReference type="PROSITE-ProRule" id="PRU00091"/>
    </source>
</evidence>
<dbReference type="FunFam" id="3.30.40.10:FF:000151">
    <property type="entry name" value="Zinc finger family protein"/>
    <property type="match status" value="1"/>
</dbReference>
<feature type="region of interest" description="Disordered" evidence="5">
    <location>
        <begin position="579"/>
        <end position="598"/>
    </location>
</feature>
<dbReference type="InterPro" id="IPR000477">
    <property type="entry name" value="RT_dom"/>
</dbReference>
<evidence type="ECO:0000256" key="3">
    <source>
        <dbReference type="ARBA" id="ARBA00022833"/>
    </source>
</evidence>
<dbReference type="SUPFAM" id="SSF56219">
    <property type="entry name" value="DNase I-like"/>
    <property type="match status" value="1"/>
</dbReference>
<dbReference type="PROSITE" id="PS50878">
    <property type="entry name" value="RT_POL"/>
    <property type="match status" value="1"/>
</dbReference>
<feature type="compositionally biased region" description="Low complexity" evidence="5">
    <location>
        <begin position="585"/>
        <end position="595"/>
    </location>
</feature>
<dbReference type="InterPro" id="IPR020847">
    <property type="entry name" value="AP_endonuclease_F1_BS"/>
</dbReference>
<dbReference type="Pfam" id="PF13966">
    <property type="entry name" value="zf-RVT"/>
    <property type="match status" value="1"/>
</dbReference>
<dbReference type="GO" id="GO:0035091">
    <property type="term" value="F:phosphatidylinositol binding"/>
    <property type="evidence" value="ECO:0007669"/>
    <property type="project" value="TreeGrafter"/>
</dbReference>
<organism evidence="8">
    <name type="scientific">Fagus sylvatica</name>
    <name type="common">Beechnut</name>
    <dbReference type="NCBI Taxonomy" id="28930"/>
    <lineage>
        <taxon>Eukaryota</taxon>
        <taxon>Viridiplantae</taxon>
        <taxon>Streptophyta</taxon>
        <taxon>Embryophyta</taxon>
        <taxon>Tracheophyta</taxon>
        <taxon>Spermatophyta</taxon>
        <taxon>Magnoliopsida</taxon>
        <taxon>eudicotyledons</taxon>
        <taxon>Gunneridae</taxon>
        <taxon>Pentapetalae</taxon>
        <taxon>rosids</taxon>
        <taxon>fabids</taxon>
        <taxon>Fagales</taxon>
        <taxon>Fagaceae</taxon>
        <taxon>Fagus</taxon>
    </lineage>
</organism>
<dbReference type="Gene3D" id="3.60.10.10">
    <property type="entry name" value="Endonuclease/exonuclease/phosphatase"/>
    <property type="match status" value="1"/>
</dbReference>
<feature type="region of interest" description="Disordered" evidence="5">
    <location>
        <begin position="1"/>
        <end position="79"/>
    </location>
</feature>
<dbReference type="EMBL" id="OIVN01002813">
    <property type="protein sequence ID" value="SPD06647.1"/>
    <property type="molecule type" value="Genomic_DNA"/>
</dbReference>
<dbReference type="Pfam" id="PF01363">
    <property type="entry name" value="FYVE"/>
    <property type="match status" value="1"/>
</dbReference>
<evidence type="ECO:0000259" key="7">
    <source>
        <dbReference type="PROSITE" id="PS50878"/>
    </source>
</evidence>
<dbReference type="InterPro" id="IPR051702">
    <property type="entry name" value="SH3_domain_YSC84-like"/>
</dbReference>
<dbReference type="SMART" id="SM00064">
    <property type="entry name" value="FYVE"/>
    <property type="match status" value="1"/>
</dbReference>
<protein>
    <recommendedName>
        <fullName evidence="9">FYVE-type domain-containing protein</fullName>
    </recommendedName>
</protein>
<keyword evidence="2 4" id="KW-0863">Zinc-finger</keyword>
<accession>A0A2N9GW98</accession>
<dbReference type="InterPro" id="IPR000306">
    <property type="entry name" value="Znf_FYVE"/>
</dbReference>
<dbReference type="InterPro" id="IPR017455">
    <property type="entry name" value="Znf_FYVE-rel"/>
</dbReference>
<keyword evidence="3" id="KW-0862">Zinc</keyword>
<dbReference type="InterPro" id="IPR013083">
    <property type="entry name" value="Znf_RING/FYVE/PHD"/>
</dbReference>
<evidence type="ECO:0008006" key="9">
    <source>
        <dbReference type="Google" id="ProtNLM"/>
    </source>
</evidence>
<feature type="compositionally biased region" description="Low complexity" evidence="5">
    <location>
        <begin position="58"/>
        <end position="79"/>
    </location>
</feature>
<dbReference type="InterPro" id="IPR005135">
    <property type="entry name" value="Endo/exonuclease/phosphatase"/>
</dbReference>
<dbReference type="PROSITE" id="PS50178">
    <property type="entry name" value="ZF_FYVE"/>
    <property type="match status" value="1"/>
</dbReference>
<dbReference type="CDD" id="cd01650">
    <property type="entry name" value="RT_nLTR_like"/>
    <property type="match status" value="1"/>
</dbReference>
<proteinExistence type="predicted"/>
<dbReference type="SUPFAM" id="SSF57903">
    <property type="entry name" value="FYVE/PHD zinc finger"/>
    <property type="match status" value="1"/>
</dbReference>
<dbReference type="Pfam" id="PF03372">
    <property type="entry name" value="Exo_endo_phos"/>
    <property type="match status" value="1"/>
</dbReference>
<evidence type="ECO:0000313" key="8">
    <source>
        <dbReference type="EMBL" id="SPD06647.1"/>
    </source>
</evidence>
<dbReference type="Gene3D" id="3.30.40.10">
    <property type="entry name" value="Zinc/RING finger domain, C3HC4 (zinc finger)"/>
    <property type="match status" value="1"/>
</dbReference>